<protein>
    <recommendedName>
        <fullName evidence="1">Reverse transcriptase zinc-binding domain-containing protein</fullName>
    </recommendedName>
</protein>
<dbReference type="Pfam" id="PF13966">
    <property type="entry name" value="zf-RVT"/>
    <property type="match status" value="1"/>
</dbReference>
<feature type="domain" description="Reverse transcriptase zinc-binding" evidence="1">
    <location>
        <begin position="26"/>
        <end position="111"/>
    </location>
</feature>
<sequence length="217" mass="26049">MVTLCNHNPQQNKEDTLLWNEKNQFTVKMFQQECNKGAVYDSLVCKVWMNLAPPRVEFFMWLALLDKINTKELLWRKGVLQEDQLKCTFCSAQVESTSHLLVLCPVSWTVWSTVAEDLKQELQLVESFRMHYEVWMGRNWRNATFRKLWCTTFFAVAWSLWLARNEIIFQQKEMDLKMLCNLIRWRVAYWTKAWKEKLPYSCSDLARKFDIIPDLFN</sequence>
<reference evidence="2" key="2">
    <citation type="submission" date="2020-07" db="EMBL/GenBank/DDBJ databases">
        <authorList>
            <person name="Vera ALvarez R."/>
            <person name="Arias-Moreno D.M."/>
            <person name="Jimenez-Jacinto V."/>
            <person name="Jimenez-Bremont J.F."/>
            <person name="Swaminathan K."/>
            <person name="Moose S.P."/>
            <person name="Guerrero-Gonzalez M.L."/>
            <person name="Marino-Ramirez L."/>
            <person name="Landsman D."/>
            <person name="Rodriguez-Kessler M."/>
            <person name="Delgado-Sanchez P."/>
        </authorList>
    </citation>
    <scope>NUCLEOTIDE SEQUENCE</scope>
    <source>
        <tissue evidence="2">Cladode</tissue>
    </source>
</reference>
<dbReference type="AlphaFoldDB" id="A0A7C9CXT7"/>
<organism evidence="2">
    <name type="scientific">Opuntia streptacantha</name>
    <name type="common">Prickly pear cactus</name>
    <name type="synonym">Opuntia cardona</name>
    <dbReference type="NCBI Taxonomy" id="393608"/>
    <lineage>
        <taxon>Eukaryota</taxon>
        <taxon>Viridiplantae</taxon>
        <taxon>Streptophyta</taxon>
        <taxon>Embryophyta</taxon>
        <taxon>Tracheophyta</taxon>
        <taxon>Spermatophyta</taxon>
        <taxon>Magnoliopsida</taxon>
        <taxon>eudicotyledons</taxon>
        <taxon>Gunneridae</taxon>
        <taxon>Pentapetalae</taxon>
        <taxon>Caryophyllales</taxon>
        <taxon>Cactineae</taxon>
        <taxon>Cactaceae</taxon>
        <taxon>Opuntioideae</taxon>
        <taxon>Opuntia</taxon>
    </lineage>
</organism>
<evidence type="ECO:0000313" key="2">
    <source>
        <dbReference type="EMBL" id="MBA4623689.1"/>
    </source>
</evidence>
<name>A0A7C9CXT7_OPUST</name>
<dbReference type="InterPro" id="IPR026960">
    <property type="entry name" value="RVT-Znf"/>
</dbReference>
<dbReference type="EMBL" id="GISG01044181">
    <property type="protein sequence ID" value="MBA4623689.1"/>
    <property type="molecule type" value="Transcribed_RNA"/>
</dbReference>
<accession>A0A7C9CXT7</accession>
<reference evidence="2" key="1">
    <citation type="journal article" date="2013" name="J. Plant Res.">
        <title>Effect of fungi and light on seed germination of three Opuntia species from semiarid lands of central Mexico.</title>
        <authorList>
            <person name="Delgado-Sanchez P."/>
            <person name="Jimenez-Bremont J.F."/>
            <person name="Guerrero-Gonzalez Mde L."/>
            <person name="Flores J."/>
        </authorList>
    </citation>
    <scope>NUCLEOTIDE SEQUENCE</scope>
    <source>
        <tissue evidence="2">Cladode</tissue>
    </source>
</reference>
<evidence type="ECO:0000259" key="1">
    <source>
        <dbReference type="Pfam" id="PF13966"/>
    </source>
</evidence>
<proteinExistence type="predicted"/>